<reference evidence="7 8" key="2">
    <citation type="submission" date="2020-03" db="EMBL/GenBank/DDBJ databases">
        <title>Kangsaoukella pontilimi gen. nov., sp. nov., a new member of the family Rhodobacteraceae isolated from a tidal mudflat.</title>
        <authorList>
            <person name="Kim I.S."/>
        </authorList>
    </citation>
    <scope>NUCLEOTIDE SEQUENCE [LARGE SCALE GENOMIC DNA]</scope>
    <source>
        <strain evidence="7 8">GH1-50</strain>
    </source>
</reference>
<reference evidence="7 8" key="1">
    <citation type="submission" date="2019-12" db="EMBL/GenBank/DDBJ databases">
        <authorList>
            <person name="Lee S.D."/>
        </authorList>
    </citation>
    <scope>NUCLEOTIDE SEQUENCE [LARGE SCALE GENOMIC DNA]</scope>
    <source>
        <strain evidence="7 8">GH1-50</strain>
    </source>
</reference>
<feature type="domain" description="OmpA-like" evidence="6">
    <location>
        <begin position="103"/>
        <end position="220"/>
    </location>
</feature>
<gene>
    <name evidence="7" type="ORF">GQ651_00715</name>
</gene>
<evidence type="ECO:0000256" key="4">
    <source>
        <dbReference type="PROSITE-ProRule" id="PRU00473"/>
    </source>
</evidence>
<dbReference type="PANTHER" id="PTHR30329:SF21">
    <property type="entry name" value="LIPOPROTEIN YIAD-RELATED"/>
    <property type="match status" value="1"/>
</dbReference>
<evidence type="ECO:0000313" key="7">
    <source>
        <dbReference type="EMBL" id="MXQ06357.1"/>
    </source>
</evidence>
<proteinExistence type="predicted"/>
<keyword evidence="2 4" id="KW-0472">Membrane</keyword>
<dbReference type="AlphaFoldDB" id="A0A7C9MPD4"/>
<organism evidence="7 8">
    <name type="scientific">Kangsaoukella pontilimi</name>
    <dbReference type="NCBI Taxonomy" id="2691042"/>
    <lineage>
        <taxon>Bacteria</taxon>
        <taxon>Pseudomonadati</taxon>
        <taxon>Pseudomonadota</taxon>
        <taxon>Alphaproteobacteria</taxon>
        <taxon>Rhodobacterales</taxon>
        <taxon>Paracoccaceae</taxon>
        <taxon>Kangsaoukella</taxon>
    </lineage>
</organism>
<dbReference type="InterPro" id="IPR027367">
    <property type="entry name" value="Gly-zipper_YMGG"/>
</dbReference>
<dbReference type="SUPFAM" id="SSF103088">
    <property type="entry name" value="OmpA-like"/>
    <property type="match status" value="1"/>
</dbReference>
<comment type="subcellular location">
    <subcellularLocation>
        <location evidence="1">Cell outer membrane</location>
    </subcellularLocation>
</comment>
<evidence type="ECO:0000256" key="5">
    <source>
        <dbReference type="SAM" id="SignalP"/>
    </source>
</evidence>
<dbReference type="InterPro" id="IPR006664">
    <property type="entry name" value="OMP_bac"/>
</dbReference>
<dbReference type="CDD" id="cd07185">
    <property type="entry name" value="OmpA_C-like"/>
    <property type="match status" value="1"/>
</dbReference>
<dbReference type="PRINTS" id="PR01021">
    <property type="entry name" value="OMPADOMAIN"/>
</dbReference>
<feature type="chain" id="PRO_5028824086" evidence="5">
    <location>
        <begin position="23"/>
        <end position="220"/>
    </location>
</feature>
<dbReference type="GO" id="GO:0009279">
    <property type="term" value="C:cell outer membrane"/>
    <property type="evidence" value="ECO:0007669"/>
    <property type="project" value="UniProtKB-SubCell"/>
</dbReference>
<keyword evidence="8" id="KW-1185">Reference proteome</keyword>
<dbReference type="InterPro" id="IPR006665">
    <property type="entry name" value="OmpA-like"/>
</dbReference>
<dbReference type="Gene3D" id="3.30.1330.60">
    <property type="entry name" value="OmpA-like domain"/>
    <property type="match status" value="1"/>
</dbReference>
<dbReference type="Proteomes" id="UP000480350">
    <property type="component" value="Unassembled WGS sequence"/>
</dbReference>
<dbReference type="RefSeq" id="WP_160762299.1">
    <property type="nucleotide sequence ID" value="NZ_WUPT01000001.1"/>
</dbReference>
<dbReference type="PANTHER" id="PTHR30329">
    <property type="entry name" value="STATOR ELEMENT OF FLAGELLAR MOTOR COMPLEX"/>
    <property type="match status" value="1"/>
</dbReference>
<evidence type="ECO:0000313" key="8">
    <source>
        <dbReference type="Proteomes" id="UP000480350"/>
    </source>
</evidence>
<feature type="signal peptide" evidence="5">
    <location>
        <begin position="1"/>
        <end position="22"/>
    </location>
</feature>
<dbReference type="PROSITE" id="PS01068">
    <property type="entry name" value="OMPA_1"/>
    <property type="match status" value="1"/>
</dbReference>
<dbReference type="PROSITE" id="PS51257">
    <property type="entry name" value="PROKAR_LIPOPROTEIN"/>
    <property type="match status" value="1"/>
</dbReference>
<dbReference type="Pfam" id="PF13441">
    <property type="entry name" value="Gly-zipper_YMGG"/>
    <property type="match status" value="1"/>
</dbReference>
<name>A0A7C9MPD4_9RHOB</name>
<dbReference type="InterPro" id="IPR050330">
    <property type="entry name" value="Bact_OuterMem_StrucFunc"/>
</dbReference>
<dbReference type="InterPro" id="IPR006690">
    <property type="entry name" value="OMPA-like_CS"/>
</dbReference>
<keyword evidence="3" id="KW-0998">Cell outer membrane</keyword>
<keyword evidence="5" id="KW-0732">Signal</keyword>
<protein>
    <submittedName>
        <fullName evidence="7">OmpA family protein</fullName>
    </submittedName>
</protein>
<sequence>MTFTRKTAVVGAASLLALTACTDPANYPGTDGDRTRQGAIAGAAVGAVLGGTRESGSDRLRNAAVGAAIGAAAGGIIGNALDAQAAELRNDFGNGDIDVINTGSELIVRMPEAILFATDSATLNPQLRSDLFVLSESLNKYPNSVVTVTGHTDNTGSAAYNQDLSERRAMSVASVLRSGGVSAGRLNVVGAGESRPIATNQTAAGRAQNRRVDITITPTR</sequence>
<comment type="caution">
    <text evidence="7">The sequence shown here is derived from an EMBL/GenBank/DDBJ whole genome shotgun (WGS) entry which is preliminary data.</text>
</comment>
<dbReference type="EMBL" id="WUPT01000001">
    <property type="protein sequence ID" value="MXQ06357.1"/>
    <property type="molecule type" value="Genomic_DNA"/>
</dbReference>
<dbReference type="Pfam" id="PF00691">
    <property type="entry name" value="OmpA"/>
    <property type="match status" value="1"/>
</dbReference>
<dbReference type="InterPro" id="IPR036737">
    <property type="entry name" value="OmpA-like_sf"/>
</dbReference>
<evidence type="ECO:0000256" key="3">
    <source>
        <dbReference type="ARBA" id="ARBA00023237"/>
    </source>
</evidence>
<dbReference type="PRINTS" id="PR01023">
    <property type="entry name" value="NAFLGMOTY"/>
</dbReference>
<accession>A0A7C9MPD4</accession>
<evidence type="ECO:0000256" key="2">
    <source>
        <dbReference type="ARBA" id="ARBA00023136"/>
    </source>
</evidence>
<evidence type="ECO:0000256" key="1">
    <source>
        <dbReference type="ARBA" id="ARBA00004442"/>
    </source>
</evidence>
<dbReference type="PROSITE" id="PS51123">
    <property type="entry name" value="OMPA_2"/>
    <property type="match status" value="1"/>
</dbReference>
<evidence type="ECO:0000259" key="6">
    <source>
        <dbReference type="PROSITE" id="PS51123"/>
    </source>
</evidence>